<keyword evidence="1" id="KW-0732">Signal</keyword>
<sequence>MQSRKRRFILVGPALVAGAFVSDPIVAAGGAVSSNEASPAITWASGSFEVCLQELASTARDRDVPQGVITERLLGLAADPDVLAATRNQAEFEKPIWAYLDAGVTEARIREGQQKLQEWALTLEGIEHRFGIDRYTLVAFWGVESSYGAVLDNASVVRPVIRSLATLACGDASRSGYWRDELIAALQISGNGDVAPERFTGSWAGAMGHTQFMPRVYLAQAVDFDGDGNRDIWTSVPDALASTANYLKATGWQPGERWGAEVVLPEGFDYALADEVTERSLSEWRQLGVRPANASLAPTSDTTRATLVLPMGARGPAFLLMQNFRAILRYNTALAYALTVAHLSDRLRGAPALARDWPRSDVFLTLEERRDLQTRLTERGYPVGGIDGKVGPRTRAAIRAYQAAIGLPPDGYADASLLTRIKAAP</sequence>
<dbReference type="InterPro" id="IPR043426">
    <property type="entry name" value="MltB-like"/>
</dbReference>
<dbReference type="EMBL" id="BPQP01000120">
    <property type="protein sequence ID" value="GJD97872.1"/>
    <property type="molecule type" value="Genomic_DNA"/>
</dbReference>
<protein>
    <submittedName>
        <fullName evidence="4">Tn3 family transposase TnXax1</fullName>
    </submittedName>
</protein>
<dbReference type="CDD" id="cd13399">
    <property type="entry name" value="Slt35-like"/>
    <property type="match status" value="1"/>
</dbReference>
<dbReference type="PANTHER" id="PTHR30163:SF8">
    <property type="entry name" value="LYTIC MUREIN TRANSGLYCOSYLASE"/>
    <property type="match status" value="1"/>
</dbReference>
<evidence type="ECO:0000256" key="1">
    <source>
        <dbReference type="SAM" id="SignalP"/>
    </source>
</evidence>
<dbReference type="Pfam" id="PF01471">
    <property type="entry name" value="PG_binding_1"/>
    <property type="match status" value="1"/>
</dbReference>
<feature type="domain" description="Transglycosylase SLT" evidence="3">
    <location>
        <begin position="48"/>
        <end position="345"/>
    </location>
</feature>
<dbReference type="SUPFAM" id="SSF47090">
    <property type="entry name" value="PGBD-like"/>
    <property type="match status" value="1"/>
</dbReference>
<evidence type="ECO:0000259" key="3">
    <source>
        <dbReference type="Pfam" id="PF13406"/>
    </source>
</evidence>
<dbReference type="PANTHER" id="PTHR30163">
    <property type="entry name" value="MEMBRANE-BOUND LYTIC MUREIN TRANSGLYCOSYLASE B"/>
    <property type="match status" value="1"/>
</dbReference>
<dbReference type="InterPro" id="IPR011970">
    <property type="entry name" value="MltB_2"/>
</dbReference>
<comment type="caution">
    <text evidence="4">The sequence shown here is derived from an EMBL/GenBank/DDBJ whole genome shotgun (WGS) entry which is preliminary data.</text>
</comment>
<dbReference type="InterPro" id="IPR036365">
    <property type="entry name" value="PGBD-like_sf"/>
</dbReference>
<name>A0ABQ4S7Y0_9HYPH</name>
<dbReference type="Pfam" id="PF13406">
    <property type="entry name" value="SLT_2"/>
    <property type="match status" value="1"/>
</dbReference>
<reference evidence="4" key="1">
    <citation type="journal article" date="2021" name="Front. Microbiol.">
        <title>Comprehensive Comparative Genomics and Phenotyping of Methylobacterium Species.</title>
        <authorList>
            <person name="Alessa O."/>
            <person name="Ogura Y."/>
            <person name="Fujitani Y."/>
            <person name="Takami H."/>
            <person name="Hayashi T."/>
            <person name="Sahin N."/>
            <person name="Tani A."/>
        </authorList>
    </citation>
    <scope>NUCLEOTIDE SEQUENCE</scope>
    <source>
        <strain evidence="4">DSM 19015</strain>
    </source>
</reference>
<feature type="chain" id="PRO_5046102963" evidence="1">
    <location>
        <begin position="28"/>
        <end position="425"/>
    </location>
</feature>
<dbReference type="NCBIfam" id="TIGR02283">
    <property type="entry name" value="MltB_2"/>
    <property type="match status" value="1"/>
</dbReference>
<evidence type="ECO:0000259" key="2">
    <source>
        <dbReference type="Pfam" id="PF01471"/>
    </source>
</evidence>
<reference evidence="4" key="2">
    <citation type="submission" date="2021-08" db="EMBL/GenBank/DDBJ databases">
        <authorList>
            <person name="Tani A."/>
            <person name="Ola A."/>
            <person name="Ogura Y."/>
            <person name="Katsura K."/>
            <person name="Hayashi T."/>
        </authorList>
    </citation>
    <scope>NUCLEOTIDE SEQUENCE</scope>
    <source>
        <strain evidence="4">DSM 19015</strain>
    </source>
</reference>
<evidence type="ECO:0000313" key="5">
    <source>
        <dbReference type="Proteomes" id="UP001055125"/>
    </source>
</evidence>
<feature type="signal peptide" evidence="1">
    <location>
        <begin position="1"/>
        <end position="27"/>
    </location>
</feature>
<dbReference type="InterPro" id="IPR036366">
    <property type="entry name" value="PGBDSf"/>
</dbReference>
<gene>
    <name evidence="4" type="ORF">OCOJLMKI_5111</name>
</gene>
<dbReference type="RefSeq" id="WP_238246911.1">
    <property type="nucleotide sequence ID" value="NZ_BPQP01000120.1"/>
</dbReference>
<accession>A0ABQ4S7Y0</accession>
<keyword evidence="5" id="KW-1185">Reference proteome</keyword>
<proteinExistence type="predicted"/>
<dbReference type="Gene3D" id="1.10.8.350">
    <property type="entry name" value="Bacterial muramidase"/>
    <property type="match status" value="1"/>
</dbReference>
<dbReference type="InterPro" id="IPR031304">
    <property type="entry name" value="SLT_2"/>
</dbReference>
<dbReference type="InterPro" id="IPR002477">
    <property type="entry name" value="Peptidoglycan-bd-like"/>
</dbReference>
<dbReference type="Gene3D" id="1.10.101.10">
    <property type="entry name" value="PGBD-like superfamily/PGBD"/>
    <property type="match status" value="1"/>
</dbReference>
<dbReference type="Proteomes" id="UP001055125">
    <property type="component" value="Unassembled WGS sequence"/>
</dbReference>
<dbReference type="SUPFAM" id="SSF53955">
    <property type="entry name" value="Lysozyme-like"/>
    <property type="match status" value="1"/>
</dbReference>
<dbReference type="InterPro" id="IPR023346">
    <property type="entry name" value="Lysozyme-like_dom_sf"/>
</dbReference>
<evidence type="ECO:0000313" key="4">
    <source>
        <dbReference type="EMBL" id="GJD97872.1"/>
    </source>
</evidence>
<organism evidence="4 5">
    <name type="scientific">Methylobacterium iners</name>
    <dbReference type="NCBI Taxonomy" id="418707"/>
    <lineage>
        <taxon>Bacteria</taxon>
        <taxon>Pseudomonadati</taxon>
        <taxon>Pseudomonadota</taxon>
        <taxon>Alphaproteobacteria</taxon>
        <taxon>Hyphomicrobiales</taxon>
        <taxon>Methylobacteriaceae</taxon>
        <taxon>Methylobacterium</taxon>
    </lineage>
</organism>
<dbReference type="Gene3D" id="1.10.530.10">
    <property type="match status" value="1"/>
</dbReference>
<feature type="domain" description="Peptidoglycan binding-like" evidence="2">
    <location>
        <begin position="367"/>
        <end position="420"/>
    </location>
</feature>